<dbReference type="AlphaFoldDB" id="A0A9D4CK31"/>
<name>A0A9D4CK31_DREPO</name>
<reference evidence="2" key="2">
    <citation type="submission" date="2020-11" db="EMBL/GenBank/DDBJ databases">
        <authorList>
            <person name="McCartney M.A."/>
            <person name="Auch B."/>
            <person name="Kono T."/>
            <person name="Mallez S."/>
            <person name="Becker A."/>
            <person name="Gohl D.M."/>
            <person name="Silverstein K.A.T."/>
            <person name="Koren S."/>
            <person name="Bechman K.B."/>
            <person name="Herman A."/>
            <person name="Abrahante J.E."/>
            <person name="Garbe J."/>
        </authorList>
    </citation>
    <scope>NUCLEOTIDE SEQUENCE</scope>
    <source>
        <strain evidence="2">Duluth1</strain>
        <tissue evidence="2">Whole animal</tissue>
    </source>
</reference>
<keyword evidence="3" id="KW-1185">Reference proteome</keyword>
<dbReference type="EMBL" id="JAIWYP010000012">
    <property type="protein sequence ID" value="KAH3726795.1"/>
    <property type="molecule type" value="Genomic_DNA"/>
</dbReference>
<proteinExistence type="predicted"/>
<evidence type="ECO:0000313" key="2">
    <source>
        <dbReference type="EMBL" id="KAH3726795.1"/>
    </source>
</evidence>
<feature type="region of interest" description="Disordered" evidence="1">
    <location>
        <begin position="27"/>
        <end position="50"/>
    </location>
</feature>
<accession>A0A9D4CK31</accession>
<sequence length="72" mass="8374">MNFYLTLNIQYSFVELKQRFSWSVVNRKHSKDNRELPEDSGYNPTGQQYPVTHAKQGDLQWGQSTPGYPPTP</sequence>
<evidence type="ECO:0000313" key="3">
    <source>
        <dbReference type="Proteomes" id="UP000828390"/>
    </source>
</evidence>
<comment type="caution">
    <text evidence="2">The sequence shown here is derived from an EMBL/GenBank/DDBJ whole genome shotgun (WGS) entry which is preliminary data.</text>
</comment>
<reference evidence="2" key="1">
    <citation type="journal article" date="2019" name="bioRxiv">
        <title>The Genome of the Zebra Mussel, Dreissena polymorpha: A Resource for Invasive Species Research.</title>
        <authorList>
            <person name="McCartney M.A."/>
            <person name="Auch B."/>
            <person name="Kono T."/>
            <person name="Mallez S."/>
            <person name="Zhang Y."/>
            <person name="Obille A."/>
            <person name="Becker A."/>
            <person name="Abrahante J.E."/>
            <person name="Garbe J."/>
            <person name="Badalamenti J.P."/>
            <person name="Herman A."/>
            <person name="Mangelson H."/>
            <person name="Liachko I."/>
            <person name="Sullivan S."/>
            <person name="Sone E.D."/>
            <person name="Koren S."/>
            <person name="Silverstein K.A.T."/>
            <person name="Beckman K.B."/>
            <person name="Gohl D.M."/>
        </authorList>
    </citation>
    <scope>NUCLEOTIDE SEQUENCE</scope>
    <source>
        <strain evidence="2">Duluth1</strain>
        <tissue evidence="2">Whole animal</tissue>
    </source>
</reference>
<evidence type="ECO:0000256" key="1">
    <source>
        <dbReference type="SAM" id="MobiDB-lite"/>
    </source>
</evidence>
<gene>
    <name evidence="2" type="ORF">DPMN_052665</name>
</gene>
<dbReference type="Proteomes" id="UP000828390">
    <property type="component" value="Unassembled WGS sequence"/>
</dbReference>
<organism evidence="2 3">
    <name type="scientific">Dreissena polymorpha</name>
    <name type="common">Zebra mussel</name>
    <name type="synonym">Mytilus polymorpha</name>
    <dbReference type="NCBI Taxonomy" id="45954"/>
    <lineage>
        <taxon>Eukaryota</taxon>
        <taxon>Metazoa</taxon>
        <taxon>Spiralia</taxon>
        <taxon>Lophotrochozoa</taxon>
        <taxon>Mollusca</taxon>
        <taxon>Bivalvia</taxon>
        <taxon>Autobranchia</taxon>
        <taxon>Heteroconchia</taxon>
        <taxon>Euheterodonta</taxon>
        <taxon>Imparidentia</taxon>
        <taxon>Neoheterodontei</taxon>
        <taxon>Myida</taxon>
        <taxon>Dreissenoidea</taxon>
        <taxon>Dreissenidae</taxon>
        <taxon>Dreissena</taxon>
    </lineage>
</organism>
<protein>
    <submittedName>
        <fullName evidence="2">Uncharacterized protein</fullName>
    </submittedName>
</protein>